<reference evidence="5 6" key="1">
    <citation type="submission" date="2020-08" db="EMBL/GenBank/DDBJ databases">
        <title>Edaphobacter telluris sp. nov. and Acidobacterium dinghuensis sp. nov., two acidobacteria isolated from forest soil.</title>
        <authorList>
            <person name="Fu J."/>
            <person name="Qiu L."/>
        </authorList>
    </citation>
    <scope>NUCLEOTIDE SEQUENCE [LARGE SCALE GENOMIC DNA]</scope>
    <source>
        <strain evidence="5">4Y35</strain>
    </source>
</reference>
<dbReference type="InterPro" id="IPR001017">
    <property type="entry name" value="DH_E1"/>
</dbReference>
<dbReference type="SUPFAM" id="SSF52518">
    <property type="entry name" value="Thiamin diphosphate-binding fold (THDP-binding)"/>
    <property type="match status" value="1"/>
</dbReference>
<evidence type="ECO:0000256" key="1">
    <source>
        <dbReference type="ARBA" id="ARBA00001964"/>
    </source>
</evidence>
<comment type="cofactor">
    <cofactor evidence="1">
        <name>thiamine diphosphate</name>
        <dbReference type="ChEBI" id="CHEBI:58937"/>
    </cofactor>
</comment>
<evidence type="ECO:0000256" key="2">
    <source>
        <dbReference type="ARBA" id="ARBA00023002"/>
    </source>
</evidence>
<feature type="domain" description="Dehydrogenase E1 component" evidence="4">
    <location>
        <begin position="49"/>
        <end position="218"/>
    </location>
</feature>
<dbReference type="InterPro" id="IPR050642">
    <property type="entry name" value="PDH_E1_Alpha_Subunit"/>
</dbReference>
<dbReference type="AlphaFoldDB" id="A0A7G8BNK6"/>
<keyword evidence="2" id="KW-0560">Oxidoreductase</keyword>
<dbReference type="GO" id="GO:0004739">
    <property type="term" value="F:pyruvate dehydrogenase (acetyl-transferring) activity"/>
    <property type="evidence" value="ECO:0007669"/>
    <property type="project" value="TreeGrafter"/>
</dbReference>
<sequence length="284" mass="30559">MPTKTAKKTTAEKAQPLISNAKLKQLYTTMLKCRIVDSHARSLSSGPSWKGKEAVAVGTTIDLLAEDTIVSSANASVARFLKGEALPSIFRKTDESSLSHVKQRKAITNAGAAAEGALATGVAYAHSGKNKDGVTIAFLSGNPESSEAARDAFKFAAAHKLPVIYVYNAEPIDALQTYSYGFPVISVDGSDVVAVYRVAHECMIRARRGGGPSVIACHFFPKNGTGGVGQDPIRNMERYLTAKDLFREEQRQTTILAFEKAIAVAGKQSRQKTAQRETQHVFVV</sequence>
<keyword evidence="6" id="KW-1185">Reference proteome</keyword>
<gene>
    <name evidence="5" type="ORF">H7849_09590</name>
</gene>
<evidence type="ECO:0000313" key="5">
    <source>
        <dbReference type="EMBL" id="QNI34126.1"/>
    </source>
</evidence>
<dbReference type="Gene3D" id="3.40.50.970">
    <property type="match status" value="1"/>
</dbReference>
<evidence type="ECO:0000313" key="6">
    <source>
        <dbReference type="Proteomes" id="UP000515312"/>
    </source>
</evidence>
<protein>
    <recommendedName>
        <fullName evidence="4">Dehydrogenase E1 component domain-containing protein</fullName>
    </recommendedName>
</protein>
<dbReference type="PANTHER" id="PTHR11516">
    <property type="entry name" value="PYRUVATE DEHYDROGENASE E1 COMPONENT, ALPHA SUBUNIT BACTERIAL AND ORGANELLAR"/>
    <property type="match status" value="1"/>
</dbReference>
<dbReference type="Pfam" id="PF00676">
    <property type="entry name" value="E1_dh"/>
    <property type="match status" value="1"/>
</dbReference>
<dbReference type="EMBL" id="CP060394">
    <property type="protein sequence ID" value="QNI34126.1"/>
    <property type="molecule type" value="Genomic_DNA"/>
</dbReference>
<evidence type="ECO:0000256" key="3">
    <source>
        <dbReference type="ARBA" id="ARBA00023052"/>
    </source>
</evidence>
<name>A0A7G8BNK6_9BACT</name>
<organism evidence="5 6">
    <name type="scientific">Alloacidobacterium dinghuense</name>
    <dbReference type="NCBI Taxonomy" id="2763107"/>
    <lineage>
        <taxon>Bacteria</taxon>
        <taxon>Pseudomonadati</taxon>
        <taxon>Acidobacteriota</taxon>
        <taxon>Terriglobia</taxon>
        <taxon>Terriglobales</taxon>
        <taxon>Acidobacteriaceae</taxon>
        <taxon>Alloacidobacterium</taxon>
    </lineage>
</organism>
<keyword evidence="3" id="KW-0786">Thiamine pyrophosphate</keyword>
<evidence type="ECO:0000259" key="4">
    <source>
        <dbReference type="Pfam" id="PF00676"/>
    </source>
</evidence>
<dbReference type="InterPro" id="IPR029061">
    <property type="entry name" value="THDP-binding"/>
</dbReference>
<dbReference type="Proteomes" id="UP000515312">
    <property type="component" value="Chromosome"/>
</dbReference>
<dbReference type="KEGG" id="adin:H7849_09590"/>
<dbReference type="RefSeq" id="WP_186746029.1">
    <property type="nucleotide sequence ID" value="NZ_CP060394.1"/>
</dbReference>
<dbReference type="PANTHER" id="PTHR11516:SF41">
    <property type="entry name" value="3-METHYL-2-OXOBUTANOATE DEHYDROGENASE SUBUNIT ALPHA"/>
    <property type="match status" value="1"/>
</dbReference>
<proteinExistence type="predicted"/>
<accession>A0A7G8BNK6</accession>
<dbReference type="GO" id="GO:0006086">
    <property type="term" value="P:pyruvate decarboxylation to acetyl-CoA"/>
    <property type="evidence" value="ECO:0007669"/>
    <property type="project" value="TreeGrafter"/>
</dbReference>